<protein>
    <recommendedName>
        <fullName evidence="5">Histidine kinase</fullName>
    </recommendedName>
</protein>
<dbReference type="AlphaFoldDB" id="A0A8J3T8U9"/>
<accession>A0A8J3T8U9</accession>
<dbReference type="PANTHER" id="PTHR40252">
    <property type="entry name" value="BLR0328 PROTEIN"/>
    <property type="match status" value="1"/>
</dbReference>
<name>A0A8J3T8U9_9ACTN</name>
<dbReference type="SMART" id="SM01204">
    <property type="entry name" value="FIST_C"/>
    <property type="match status" value="1"/>
</dbReference>
<proteinExistence type="predicted"/>
<feature type="domain" description="FIST C-domain" evidence="2">
    <location>
        <begin position="250"/>
        <end position="389"/>
    </location>
</feature>
<evidence type="ECO:0000313" key="4">
    <source>
        <dbReference type="Proteomes" id="UP000599074"/>
    </source>
</evidence>
<dbReference type="Pfam" id="PF08495">
    <property type="entry name" value="FIST"/>
    <property type="match status" value="1"/>
</dbReference>
<evidence type="ECO:0008006" key="5">
    <source>
        <dbReference type="Google" id="ProtNLM"/>
    </source>
</evidence>
<evidence type="ECO:0000313" key="3">
    <source>
        <dbReference type="EMBL" id="GII20429.1"/>
    </source>
</evidence>
<keyword evidence="4" id="KW-1185">Reference proteome</keyword>
<dbReference type="InterPro" id="IPR019494">
    <property type="entry name" value="FIST_C"/>
</dbReference>
<evidence type="ECO:0000259" key="1">
    <source>
        <dbReference type="SMART" id="SM00897"/>
    </source>
</evidence>
<sequence>MRVPLRIAPDLSIECGVTVFRVGIGASVLADSTMAGRQAAESALSGLAGGEPALVVVFATASHDLPVLLAAVRQVTGDAPLVGASSSGQFSAGTLIPPGQGVSVLVLGSGRYRFGVASVSGLRANAFEAGRELARSCLAAAGPERDRHAALMVFSDGLAGDPQGLLNGVYQVTGAAVPVVGGAAAADRDLSETLVFHDGRVLGDGAVGVWIDSPRPLRVVSGHGWQAHGLPLLVTNVDGPVVHEIGGRPARAVYEQNFRYDDPMQELPTAWSQGYHSAHAFGLIEPDGSQLIRGAFIDEDGLIRTFTPLPPYSAVQIMTAGPDDLLDISEPLIADALDGADATVLLTFSCAARMDILRERGAEEAVRLQKAAGPVATFGFYTYGEFARTTGVSGYHNATLTALAL</sequence>
<comment type="caution">
    <text evidence="3">The sequence shown here is derived from an EMBL/GenBank/DDBJ whole genome shotgun (WGS) entry which is preliminary data.</text>
</comment>
<organism evidence="3 4">
    <name type="scientific">Planosporangium mesophilum</name>
    <dbReference type="NCBI Taxonomy" id="689768"/>
    <lineage>
        <taxon>Bacteria</taxon>
        <taxon>Bacillati</taxon>
        <taxon>Actinomycetota</taxon>
        <taxon>Actinomycetes</taxon>
        <taxon>Micromonosporales</taxon>
        <taxon>Micromonosporaceae</taxon>
        <taxon>Planosporangium</taxon>
    </lineage>
</organism>
<dbReference type="Proteomes" id="UP000599074">
    <property type="component" value="Unassembled WGS sequence"/>
</dbReference>
<dbReference type="SMART" id="SM00897">
    <property type="entry name" value="FIST"/>
    <property type="match status" value="1"/>
</dbReference>
<dbReference type="PANTHER" id="PTHR40252:SF2">
    <property type="entry name" value="BLR0328 PROTEIN"/>
    <property type="match status" value="1"/>
</dbReference>
<feature type="domain" description="FIST" evidence="1">
    <location>
        <begin position="51"/>
        <end position="249"/>
    </location>
</feature>
<dbReference type="Pfam" id="PF10442">
    <property type="entry name" value="FIST_C"/>
    <property type="match status" value="1"/>
</dbReference>
<evidence type="ECO:0000259" key="2">
    <source>
        <dbReference type="SMART" id="SM01204"/>
    </source>
</evidence>
<dbReference type="EMBL" id="BOON01000001">
    <property type="protein sequence ID" value="GII20429.1"/>
    <property type="molecule type" value="Genomic_DNA"/>
</dbReference>
<dbReference type="InterPro" id="IPR013702">
    <property type="entry name" value="FIST_domain_N"/>
</dbReference>
<gene>
    <name evidence="3" type="ORF">Pme01_00260</name>
</gene>
<reference evidence="3" key="1">
    <citation type="submission" date="2021-01" db="EMBL/GenBank/DDBJ databases">
        <title>Whole genome shotgun sequence of Planosporangium mesophilum NBRC 109066.</title>
        <authorList>
            <person name="Komaki H."/>
            <person name="Tamura T."/>
        </authorList>
    </citation>
    <scope>NUCLEOTIDE SEQUENCE</scope>
    <source>
        <strain evidence="3">NBRC 109066</strain>
    </source>
</reference>